<dbReference type="RefSeq" id="WP_055449645.1">
    <property type="nucleotide sequence ID" value="NZ_CYHF01000002.1"/>
</dbReference>
<reference evidence="2" key="1">
    <citation type="submission" date="2015-08" db="EMBL/GenBank/DDBJ databases">
        <authorList>
            <person name="Varghese N."/>
        </authorList>
    </citation>
    <scope>NUCLEOTIDE SEQUENCE [LARGE SCALE GENOMIC DNA]</scope>
    <source>
        <strain evidence="2">DSM 18181</strain>
    </source>
</reference>
<evidence type="ECO:0000313" key="2">
    <source>
        <dbReference type="Proteomes" id="UP000183649"/>
    </source>
</evidence>
<name>A0A0K6HUJ7_9BURK</name>
<keyword evidence="2" id="KW-1185">Reference proteome</keyword>
<sequence length="162" mass="18181">MDDFGLDVSFDTRTQAHVALSAVVADQSTSLRCFSADYRAWPLDQSAFMRLLELWALRDAKRPDAMRFLALDWGQVATRFPRFATFRRDFAHRVACRQIAESRAGGLVELAASERCVVYAHTATWMSGECIQTASRMHAFSLRFDAAWEQAVPAFPSGILGL</sequence>
<dbReference type="Proteomes" id="UP000183649">
    <property type="component" value="Unassembled WGS sequence"/>
</dbReference>
<evidence type="ECO:0000313" key="1">
    <source>
        <dbReference type="EMBL" id="CUA94697.1"/>
    </source>
</evidence>
<protein>
    <submittedName>
        <fullName evidence="1">Uncharacterized protein</fullName>
    </submittedName>
</protein>
<dbReference type="EMBL" id="CYHF01000002">
    <property type="protein sequence ID" value="CUA94697.1"/>
    <property type="molecule type" value="Genomic_DNA"/>
</dbReference>
<dbReference type="STRING" id="339866.GCA_001418255_00708"/>
<accession>A0A0K6HUJ7</accession>
<organism evidence="1 2">
    <name type="scientific">Thiomonas bhubaneswarensis</name>
    <dbReference type="NCBI Taxonomy" id="339866"/>
    <lineage>
        <taxon>Bacteria</taxon>
        <taxon>Pseudomonadati</taxon>
        <taxon>Pseudomonadota</taxon>
        <taxon>Betaproteobacteria</taxon>
        <taxon>Burkholderiales</taxon>
        <taxon>Thiomonas</taxon>
    </lineage>
</organism>
<gene>
    <name evidence="1" type="ORF">Ga0061069_102184</name>
</gene>
<proteinExistence type="predicted"/>
<dbReference type="OrthoDB" id="8898236at2"/>
<dbReference type="AlphaFoldDB" id="A0A0K6HUJ7"/>